<evidence type="ECO:0000313" key="3">
    <source>
        <dbReference type="EMBL" id="KAK3056870.1"/>
    </source>
</evidence>
<feature type="compositionally biased region" description="Basic and acidic residues" evidence="1">
    <location>
        <begin position="28"/>
        <end position="58"/>
    </location>
</feature>
<proteinExistence type="predicted"/>
<keyword evidence="2" id="KW-1133">Transmembrane helix</keyword>
<feature type="transmembrane region" description="Helical" evidence="2">
    <location>
        <begin position="113"/>
        <end position="137"/>
    </location>
</feature>
<keyword evidence="2" id="KW-0472">Membrane</keyword>
<reference evidence="3" key="1">
    <citation type="submission" date="2023-04" db="EMBL/GenBank/DDBJ databases">
        <title>Black Yeasts Isolated from many extreme environments.</title>
        <authorList>
            <person name="Coleine C."/>
            <person name="Stajich J.E."/>
            <person name="Selbmann L."/>
        </authorList>
    </citation>
    <scope>NUCLEOTIDE SEQUENCE</scope>
    <source>
        <strain evidence="3">CCFEE 5312</strain>
    </source>
</reference>
<keyword evidence="4" id="KW-1185">Reference proteome</keyword>
<feature type="region of interest" description="Disordered" evidence="1">
    <location>
        <begin position="1"/>
        <end position="70"/>
    </location>
</feature>
<dbReference type="Proteomes" id="UP001271007">
    <property type="component" value="Unassembled WGS sequence"/>
</dbReference>
<gene>
    <name evidence="3" type="ORF">LTR09_001908</name>
</gene>
<name>A0AAJ0GG38_9PEZI</name>
<feature type="region of interest" description="Disordered" evidence="1">
    <location>
        <begin position="83"/>
        <end position="105"/>
    </location>
</feature>
<evidence type="ECO:0000313" key="4">
    <source>
        <dbReference type="Proteomes" id="UP001271007"/>
    </source>
</evidence>
<sequence>MIDDYTPNPLTSEHAFIPSRPPPSPHPNQREADRREAHREGDRGLNHGTDQRVGRDSDIPSYYGGLSHSRSSQDITAAASALPDVALDPGPSTEEQIAEKDEEEEKKRKMRRLWVWIGVVVGIVALVAVVVGVVMGVRGRHGDRAQGGAGVVGSPASTSSLLSSSSARVTISVNVPLSITTFLSPQPASSAGLDIPSLLSSTGTAAFTISQDFGPTTYSIVAATTLVTMGTISVTTTVSAPAAPLGAFTESALTISDTFTPTQPPKFTRMR</sequence>
<evidence type="ECO:0000256" key="2">
    <source>
        <dbReference type="SAM" id="Phobius"/>
    </source>
</evidence>
<comment type="caution">
    <text evidence="3">The sequence shown here is derived from an EMBL/GenBank/DDBJ whole genome shotgun (WGS) entry which is preliminary data.</text>
</comment>
<evidence type="ECO:0000256" key="1">
    <source>
        <dbReference type="SAM" id="MobiDB-lite"/>
    </source>
</evidence>
<protein>
    <submittedName>
        <fullName evidence="3">Uncharacterized protein</fullName>
    </submittedName>
</protein>
<accession>A0AAJ0GG38</accession>
<dbReference type="AlphaFoldDB" id="A0AAJ0GG38"/>
<keyword evidence="2" id="KW-0812">Transmembrane</keyword>
<dbReference type="EMBL" id="JAWDJX010000004">
    <property type="protein sequence ID" value="KAK3056870.1"/>
    <property type="molecule type" value="Genomic_DNA"/>
</dbReference>
<organism evidence="3 4">
    <name type="scientific">Extremus antarcticus</name>
    <dbReference type="NCBI Taxonomy" id="702011"/>
    <lineage>
        <taxon>Eukaryota</taxon>
        <taxon>Fungi</taxon>
        <taxon>Dikarya</taxon>
        <taxon>Ascomycota</taxon>
        <taxon>Pezizomycotina</taxon>
        <taxon>Dothideomycetes</taxon>
        <taxon>Dothideomycetidae</taxon>
        <taxon>Mycosphaerellales</taxon>
        <taxon>Extremaceae</taxon>
        <taxon>Extremus</taxon>
    </lineage>
</organism>